<dbReference type="PROSITE" id="PS50090">
    <property type="entry name" value="MYB_LIKE"/>
    <property type="match status" value="2"/>
</dbReference>
<keyword evidence="2" id="KW-0677">Repeat</keyword>
<dbReference type="SUPFAM" id="SSF46689">
    <property type="entry name" value="Homeodomain-like"/>
    <property type="match status" value="1"/>
</dbReference>
<comment type="subcellular location">
    <subcellularLocation>
        <location evidence="1">Nucleus</location>
    </subcellularLocation>
</comment>
<dbReference type="Proteomes" id="UP000594261">
    <property type="component" value="Chromosome 12"/>
</dbReference>
<dbReference type="Pfam" id="PF00249">
    <property type="entry name" value="Myb_DNA-binding"/>
    <property type="match status" value="2"/>
</dbReference>
<evidence type="ECO:0000256" key="4">
    <source>
        <dbReference type="ARBA" id="ARBA00023242"/>
    </source>
</evidence>
<name>A0A7N2RE87_QUELO</name>
<organism evidence="8 9">
    <name type="scientific">Quercus lobata</name>
    <name type="common">Valley oak</name>
    <dbReference type="NCBI Taxonomy" id="97700"/>
    <lineage>
        <taxon>Eukaryota</taxon>
        <taxon>Viridiplantae</taxon>
        <taxon>Streptophyta</taxon>
        <taxon>Embryophyta</taxon>
        <taxon>Tracheophyta</taxon>
        <taxon>Spermatophyta</taxon>
        <taxon>Magnoliopsida</taxon>
        <taxon>eudicotyledons</taxon>
        <taxon>Gunneridae</taxon>
        <taxon>Pentapetalae</taxon>
        <taxon>rosids</taxon>
        <taxon>fabids</taxon>
        <taxon>Fagales</taxon>
        <taxon>Fagaceae</taxon>
        <taxon>Quercus</taxon>
    </lineage>
</organism>
<evidence type="ECO:0000259" key="6">
    <source>
        <dbReference type="PROSITE" id="PS50090"/>
    </source>
</evidence>
<dbReference type="InterPro" id="IPR009057">
    <property type="entry name" value="Homeodomain-like_sf"/>
</dbReference>
<feature type="domain" description="HTH myb-type" evidence="7">
    <location>
        <begin position="9"/>
        <end position="61"/>
    </location>
</feature>
<dbReference type="PANTHER" id="PTHR47994">
    <property type="entry name" value="F14D16.11-RELATED"/>
    <property type="match status" value="1"/>
</dbReference>
<dbReference type="GO" id="GO:0003677">
    <property type="term" value="F:DNA binding"/>
    <property type="evidence" value="ECO:0007669"/>
    <property type="project" value="UniProtKB-KW"/>
</dbReference>
<feature type="domain" description="HTH myb-type" evidence="7">
    <location>
        <begin position="62"/>
        <end position="116"/>
    </location>
</feature>
<dbReference type="KEGG" id="qlo:115972014"/>
<dbReference type="OMA" id="TTFEAWE"/>
<dbReference type="GeneID" id="115972014"/>
<keyword evidence="3" id="KW-0238">DNA-binding</keyword>
<evidence type="ECO:0000259" key="7">
    <source>
        <dbReference type="PROSITE" id="PS51294"/>
    </source>
</evidence>
<dbReference type="PANTHER" id="PTHR47994:SF5">
    <property type="entry name" value="F14D16.11-RELATED"/>
    <property type="match status" value="1"/>
</dbReference>
<accession>A0A7N2RE87</accession>
<keyword evidence="4" id="KW-0539">Nucleus</keyword>
<keyword evidence="9" id="KW-1185">Reference proteome</keyword>
<evidence type="ECO:0000256" key="2">
    <source>
        <dbReference type="ARBA" id="ARBA00022737"/>
    </source>
</evidence>
<dbReference type="EnsemblPlants" id="QL12p004593:mrna">
    <property type="protein sequence ID" value="QL12p004593:mrna"/>
    <property type="gene ID" value="QL12p004593"/>
</dbReference>
<dbReference type="EMBL" id="LRBV02000012">
    <property type="status" value="NOT_ANNOTATED_CDS"/>
    <property type="molecule type" value="Genomic_DNA"/>
</dbReference>
<evidence type="ECO:0008006" key="10">
    <source>
        <dbReference type="Google" id="ProtNLM"/>
    </source>
</evidence>
<evidence type="ECO:0000256" key="5">
    <source>
        <dbReference type="SAM" id="MobiDB-lite"/>
    </source>
</evidence>
<sequence length="346" mass="38713">MGRSPCCDENGLKKGPWTPEEDQKLTDYINSHGHGSWRSLPKLAGLNRCGKSCRLRWTNYLRPDIKRGRFSEDEERTIISLHSVLGNKWSRIATQLPGRTDNEIKNYWNTHLRKKLLQMGIDPTTHKPRTDLNHLMNLSQLLGAASFGNLLSPWNSALGLQADASQLARIQLLKNMLQVINTSTLLNMDNIGLLQNQNLNPFEGLVNGTSTLYQKEPLLISQEYLNQGVIPQAPSNSQGIINSSSEFEGQFNMEDFLGSNNSTSSLSSSACENQTENPMPALVSGSPGTYTVNQVESKTDPNQFLTQSSTSTSFEVWEKLKDDETSDFYWKDILELTPSSPSPMSW</sequence>
<dbReference type="AlphaFoldDB" id="A0A7N2RE87"/>
<gene>
    <name evidence="8" type="primary">LOC115972014</name>
</gene>
<dbReference type="PROSITE" id="PS51294">
    <property type="entry name" value="HTH_MYB"/>
    <property type="match status" value="2"/>
</dbReference>
<evidence type="ECO:0000313" key="8">
    <source>
        <dbReference type="EnsemblPlants" id="QL12p004593:mrna"/>
    </source>
</evidence>
<dbReference type="Gramene" id="QL12p004593:mrna">
    <property type="protein sequence ID" value="QL12p004593:mrna"/>
    <property type="gene ID" value="QL12p004593"/>
</dbReference>
<dbReference type="InParanoid" id="A0A7N2RE87"/>
<dbReference type="SMART" id="SM00717">
    <property type="entry name" value="SANT"/>
    <property type="match status" value="2"/>
</dbReference>
<dbReference type="InterPro" id="IPR017930">
    <property type="entry name" value="Myb_dom"/>
</dbReference>
<dbReference type="FunFam" id="1.10.10.60:FF:000001">
    <property type="entry name" value="MYB-related transcription factor"/>
    <property type="match status" value="1"/>
</dbReference>
<proteinExistence type="predicted"/>
<dbReference type="Gene3D" id="1.10.10.60">
    <property type="entry name" value="Homeodomain-like"/>
    <property type="match status" value="2"/>
</dbReference>
<feature type="domain" description="Myb-like" evidence="6">
    <location>
        <begin position="9"/>
        <end position="61"/>
    </location>
</feature>
<evidence type="ECO:0000256" key="1">
    <source>
        <dbReference type="ARBA" id="ARBA00004123"/>
    </source>
</evidence>
<dbReference type="GO" id="GO:0005634">
    <property type="term" value="C:nucleus"/>
    <property type="evidence" value="ECO:0007669"/>
    <property type="project" value="UniProtKB-SubCell"/>
</dbReference>
<evidence type="ECO:0000313" key="9">
    <source>
        <dbReference type="Proteomes" id="UP000594261"/>
    </source>
</evidence>
<dbReference type="FunFam" id="1.10.10.60:FF:000349">
    <property type="entry name" value="Transcription factor MYB39"/>
    <property type="match status" value="1"/>
</dbReference>
<evidence type="ECO:0000256" key="3">
    <source>
        <dbReference type="ARBA" id="ARBA00023125"/>
    </source>
</evidence>
<reference evidence="8" key="2">
    <citation type="submission" date="2021-01" db="UniProtKB">
        <authorList>
            <consortium name="EnsemblPlants"/>
        </authorList>
    </citation>
    <scope>IDENTIFICATION</scope>
</reference>
<dbReference type="OrthoDB" id="2143914at2759"/>
<protein>
    <recommendedName>
        <fullName evidence="10">Transcription factor MYB39</fullName>
    </recommendedName>
</protein>
<dbReference type="CDD" id="cd00167">
    <property type="entry name" value="SANT"/>
    <property type="match status" value="2"/>
</dbReference>
<dbReference type="RefSeq" id="XP_030948012.1">
    <property type="nucleotide sequence ID" value="XM_031092152.1"/>
</dbReference>
<feature type="domain" description="Myb-like" evidence="6">
    <location>
        <begin position="62"/>
        <end position="112"/>
    </location>
</feature>
<dbReference type="InterPro" id="IPR015495">
    <property type="entry name" value="Myb_TF_plants"/>
</dbReference>
<feature type="region of interest" description="Disordered" evidence="5">
    <location>
        <begin position="262"/>
        <end position="286"/>
    </location>
</feature>
<reference evidence="8 9" key="1">
    <citation type="journal article" date="2016" name="G3 (Bethesda)">
        <title>First Draft Assembly and Annotation of the Genome of a California Endemic Oak Quercus lobata Nee (Fagaceae).</title>
        <authorList>
            <person name="Sork V.L."/>
            <person name="Fitz-Gibbon S.T."/>
            <person name="Puiu D."/>
            <person name="Crepeau M."/>
            <person name="Gugger P.F."/>
            <person name="Sherman R."/>
            <person name="Stevens K."/>
            <person name="Langley C.H."/>
            <person name="Pellegrini M."/>
            <person name="Salzberg S.L."/>
        </authorList>
    </citation>
    <scope>NUCLEOTIDE SEQUENCE [LARGE SCALE GENOMIC DNA]</scope>
    <source>
        <strain evidence="8 9">cv. SW786</strain>
    </source>
</reference>
<dbReference type="InterPro" id="IPR001005">
    <property type="entry name" value="SANT/Myb"/>
</dbReference>